<proteinExistence type="predicted"/>
<dbReference type="AlphaFoldDB" id="A0AAJ7SBA2"/>
<dbReference type="SUPFAM" id="SSF57756">
    <property type="entry name" value="Retrovirus zinc finger-like domains"/>
    <property type="match status" value="1"/>
</dbReference>
<accession>A0AAJ7SBA2</accession>
<evidence type="ECO:0000259" key="3">
    <source>
        <dbReference type="PROSITE" id="PS50158"/>
    </source>
</evidence>
<dbReference type="SMART" id="SM00343">
    <property type="entry name" value="ZnF_C2HC"/>
    <property type="match status" value="2"/>
</dbReference>
<keyword evidence="2" id="KW-0175">Coiled coil</keyword>
<dbReference type="KEGG" id="ccal:113465148"/>
<feature type="domain" description="CCHC-type" evidence="3">
    <location>
        <begin position="114"/>
        <end position="129"/>
    </location>
</feature>
<evidence type="ECO:0000313" key="5">
    <source>
        <dbReference type="RefSeq" id="XP_026674852.1"/>
    </source>
</evidence>
<name>A0AAJ7SBA2_9HYME</name>
<reference evidence="5" key="1">
    <citation type="submission" date="2025-08" db="UniProtKB">
        <authorList>
            <consortium name="RefSeq"/>
        </authorList>
    </citation>
    <scope>IDENTIFICATION</scope>
    <source>
        <tissue evidence="5">Whole body</tissue>
    </source>
</reference>
<dbReference type="RefSeq" id="XP_026674852.1">
    <property type="nucleotide sequence ID" value="XM_026819051.1"/>
</dbReference>
<dbReference type="Gene3D" id="4.10.60.10">
    <property type="entry name" value="Zinc finger, CCHC-type"/>
    <property type="match status" value="1"/>
</dbReference>
<dbReference type="InterPro" id="IPR036875">
    <property type="entry name" value="Znf_CCHC_sf"/>
</dbReference>
<keyword evidence="1" id="KW-0863">Zinc-finger</keyword>
<dbReference type="PROSITE" id="PS50158">
    <property type="entry name" value="ZF_CCHC"/>
    <property type="match status" value="1"/>
</dbReference>
<gene>
    <name evidence="5" type="primary">LOC113465148</name>
</gene>
<keyword evidence="1" id="KW-0479">Metal-binding</keyword>
<evidence type="ECO:0000256" key="2">
    <source>
        <dbReference type="SAM" id="Coils"/>
    </source>
</evidence>
<evidence type="ECO:0000256" key="1">
    <source>
        <dbReference type="PROSITE-ProRule" id="PRU00047"/>
    </source>
</evidence>
<protein>
    <submittedName>
        <fullName evidence="5">Uncharacterized protein LOC113465148</fullName>
    </submittedName>
</protein>
<keyword evidence="1" id="KW-0862">Zinc</keyword>
<dbReference type="GO" id="GO:0003676">
    <property type="term" value="F:nucleic acid binding"/>
    <property type="evidence" value="ECO:0007669"/>
    <property type="project" value="InterPro"/>
</dbReference>
<dbReference type="InterPro" id="IPR001878">
    <property type="entry name" value="Znf_CCHC"/>
</dbReference>
<dbReference type="GO" id="GO:0008270">
    <property type="term" value="F:zinc ion binding"/>
    <property type="evidence" value="ECO:0007669"/>
    <property type="project" value="UniProtKB-KW"/>
</dbReference>
<sequence>MMIELLKHFKNQREFMEKLNRQFVLITDVITKDYTRARERDDQIKKHTETNQRLLATAQTTLSEIRIITEKFEELEAECKISETKASVAQREKTRENKDFRERPSTYREQKDVKCYRCNKFGHWQTECPLIEFGTWYCYYCNEYRQHKGDQCPKAPQRETE</sequence>
<keyword evidence="4" id="KW-1185">Reference proteome</keyword>
<organism evidence="4 5">
    <name type="scientific">Ceratina calcarata</name>
    <dbReference type="NCBI Taxonomy" id="156304"/>
    <lineage>
        <taxon>Eukaryota</taxon>
        <taxon>Metazoa</taxon>
        <taxon>Ecdysozoa</taxon>
        <taxon>Arthropoda</taxon>
        <taxon>Hexapoda</taxon>
        <taxon>Insecta</taxon>
        <taxon>Pterygota</taxon>
        <taxon>Neoptera</taxon>
        <taxon>Endopterygota</taxon>
        <taxon>Hymenoptera</taxon>
        <taxon>Apocrita</taxon>
        <taxon>Aculeata</taxon>
        <taxon>Apoidea</taxon>
        <taxon>Anthophila</taxon>
        <taxon>Apidae</taxon>
        <taxon>Ceratina</taxon>
        <taxon>Zadontomerus</taxon>
    </lineage>
</organism>
<dbReference type="Proteomes" id="UP000694925">
    <property type="component" value="Unplaced"/>
</dbReference>
<dbReference type="Pfam" id="PF00098">
    <property type="entry name" value="zf-CCHC"/>
    <property type="match status" value="1"/>
</dbReference>
<feature type="coiled-coil region" evidence="2">
    <location>
        <begin position="58"/>
        <end position="92"/>
    </location>
</feature>
<evidence type="ECO:0000313" key="4">
    <source>
        <dbReference type="Proteomes" id="UP000694925"/>
    </source>
</evidence>
<dbReference type="GeneID" id="113465148"/>